<comment type="caution">
    <text evidence="1">The sequence shown here is derived from an EMBL/GenBank/DDBJ whole genome shotgun (WGS) entry which is preliminary data.</text>
</comment>
<dbReference type="Proteomes" id="UP000752696">
    <property type="component" value="Unassembled WGS sequence"/>
</dbReference>
<accession>A0A6V7H1S2</accession>
<dbReference type="AlphaFoldDB" id="A0A6V7H1S2"/>
<protein>
    <submittedName>
        <fullName evidence="1">Uncharacterized protein</fullName>
    </submittedName>
</protein>
<dbReference type="OrthoDB" id="10533044at2759"/>
<proteinExistence type="predicted"/>
<evidence type="ECO:0000313" key="1">
    <source>
        <dbReference type="EMBL" id="CAD1471719.1"/>
    </source>
</evidence>
<gene>
    <name evidence="1" type="ORF">MHI_LOCUS248253</name>
</gene>
<feature type="non-terminal residue" evidence="1">
    <location>
        <position position="104"/>
    </location>
</feature>
<keyword evidence="2" id="KW-1185">Reference proteome</keyword>
<dbReference type="EMBL" id="CAJDYZ010004657">
    <property type="protein sequence ID" value="CAD1471719.1"/>
    <property type="molecule type" value="Genomic_DNA"/>
</dbReference>
<evidence type="ECO:0000313" key="2">
    <source>
        <dbReference type="Proteomes" id="UP000752696"/>
    </source>
</evidence>
<sequence length="104" mass="11247">MLQAAGDSRVGVGGVGVGVGVDVDDFIQSLPEIIGTANSKLSPATIIESSIIPTTHRYEQLKFLIVSTVDQKNIGTLRFFDRIFMKTNDILAKFVPINSSLHSK</sequence>
<name>A0A6V7H1S2_9HYME</name>
<reference evidence="1" key="1">
    <citation type="submission" date="2020-07" db="EMBL/GenBank/DDBJ databases">
        <authorList>
            <person name="Nazaruddin N."/>
        </authorList>
    </citation>
    <scope>NUCLEOTIDE SEQUENCE</scope>
</reference>
<organism evidence="1 2">
    <name type="scientific">Heterotrigona itama</name>
    <dbReference type="NCBI Taxonomy" id="395501"/>
    <lineage>
        <taxon>Eukaryota</taxon>
        <taxon>Metazoa</taxon>
        <taxon>Ecdysozoa</taxon>
        <taxon>Arthropoda</taxon>
        <taxon>Hexapoda</taxon>
        <taxon>Insecta</taxon>
        <taxon>Pterygota</taxon>
        <taxon>Neoptera</taxon>
        <taxon>Endopterygota</taxon>
        <taxon>Hymenoptera</taxon>
        <taxon>Apocrita</taxon>
        <taxon>Aculeata</taxon>
        <taxon>Apoidea</taxon>
        <taxon>Anthophila</taxon>
        <taxon>Apidae</taxon>
        <taxon>Heterotrigona</taxon>
    </lineage>
</organism>